<accession>A0A916YW87</accession>
<dbReference type="AlphaFoldDB" id="A0A916YW87"/>
<dbReference type="InterPro" id="IPR009651">
    <property type="entry name" value="Met_g_lyase_put"/>
</dbReference>
<reference evidence="1" key="2">
    <citation type="submission" date="2020-09" db="EMBL/GenBank/DDBJ databases">
        <authorList>
            <person name="Sun Q."/>
            <person name="Zhou Y."/>
        </authorList>
    </citation>
    <scope>NUCLEOTIDE SEQUENCE</scope>
    <source>
        <strain evidence="1">CGMCC 1.15178</strain>
    </source>
</reference>
<evidence type="ECO:0008006" key="3">
    <source>
        <dbReference type="Google" id="ProtNLM"/>
    </source>
</evidence>
<dbReference type="InterPro" id="IPR015424">
    <property type="entry name" value="PyrdxlP-dep_Trfase"/>
</dbReference>
<evidence type="ECO:0000313" key="1">
    <source>
        <dbReference type="EMBL" id="GGD64005.1"/>
    </source>
</evidence>
<keyword evidence="2" id="KW-1185">Reference proteome</keyword>
<name>A0A916YW87_9BACL</name>
<dbReference type="Pfam" id="PF06838">
    <property type="entry name" value="Met_gamma_lyase"/>
    <property type="match status" value="1"/>
</dbReference>
<dbReference type="RefSeq" id="WP_188992049.1">
    <property type="nucleotide sequence ID" value="NZ_BMHP01000002.1"/>
</dbReference>
<organism evidence="1 2">
    <name type="scientific">Paenibacillus nasutitermitis</name>
    <dbReference type="NCBI Taxonomy" id="1652958"/>
    <lineage>
        <taxon>Bacteria</taxon>
        <taxon>Bacillati</taxon>
        <taxon>Bacillota</taxon>
        <taxon>Bacilli</taxon>
        <taxon>Bacillales</taxon>
        <taxon>Paenibacillaceae</taxon>
        <taxon>Paenibacillus</taxon>
    </lineage>
</organism>
<dbReference type="EMBL" id="BMHP01000002">
    <property type="protein sequence ID" value="GGD64005.1"/>
    <property type="molecule type" value="Genomic_DNA"/>
</dbReference>
<reference evidence="1" key="1">
    <citation type="journal article" date="2014" name="Int. J. Syst. Evol. Microbiol.">
        <title>Complete genome sequence of Corynebacterium casei LMG S-19264T (=DSM 44701T), isolated from a smear-ripened cheese.</title>
        <authorList>
            <consortium name="US DOE Joint Genome Institute (JGI-PGF)"/>
            <person name="Walter F."/>
            <person name="Albersmeier A."/>
            <person name="Kalinowski J."/>
            <person name="Ruckert C."/>
        </authorList>
    </citation>
    <scope>NUCLEOTIDE SEQUENCE</scope>
    <source>
        <strain evidence="1">CGMCC 1.15178</strain>
    </source>
</reference>
<dbReference type="PANTHER" id="PTHR46658:SF1">
    <property type="entry name" value="CYS OR MET METABOLISM PYRIDOXAL-PHOSPHATE-DEPENDENT ENZYME"/>
    <property type="match status" value="1"/>
</dbReference>
<proteinExistence type="predicted"/>
<dbReference type="Proteomes" id="UP000612456">
    <property type="component" value="Unassembled WGS sequence"/>
</dbReference>
<dbReference type="Gene3D" id="3.40.640.10">
    <property type="entry name" value="Type I PLP-dependent aspartate aminotransferase-like (Major domain)"/>
    <property type="match status" value="1"/>
</dbReference>
<evidence type="ECO:0000313" key="2">
    <source>
        <dbReference type="Proteomes" id="UP000612456"/>
    </source>
</evidence>
<dbReference type="SUPFAM" id="SSF53383">
    <property type="entry name" value="PLP-dependent transferases"/>
    <property type="match status" value="1"/>
</dbReference>
<protein>
    <recommendedName>
        <fullName evidence="3">Cystathionine beta-lyase family protein involved in aluminum resistance</fullName>
    </recommendedName>
</protein>
<sequence>MVEQENTNWTTLEQWAEAAEEQAAPVFRRMDKIAERNQWKVIQAFQKHRVSDFHFNGSTGYGYNDSGREVLDLVYADIFGAEAALVRPHFVSGTHTISCALFGLLRPGEELLYITGRPYDTLHKVIGKPGDGTGSLQDFGIKYTEVDLSADGSIHWEHVVSSISESTKVIGIQRSRGYEWRSSFTVAQIGEMVKRVKAVKPDVLVFVDNCYGEFTEELEPTQVGADLIAGSLIKNPGGGIAPTGGYVAGTKDAVEKTAYRLTAPGIGGEVGATLGTLRAMYQGLFLAPHLVGQALKGSAFAALMFQHIGFETNPPWNAGRTDLIQAVRFAEARQLIAFVQGVQRAAAVDAHVVPEPSEMPGYDYPVIMAAGTFMQGGSLELSADAPIREPYIAYMQGGLTYAHVKYGVLKALMTLAERELIVIKPHIS</sequence>
<gene>
    <name evidence="1" type="primary">ynbB</name>
    <name evidence="1" type="ORF">GCM10010911_22170</name>
</gene>
<dbReference type="InterPro" id="IPR015421">
    <property type="entry name" value="PyrdxlP-dep_Trfase_major"/>
</dbReference>
<dbReference type="Gene3D" id="3.90.1150.60">
    <property type="entry name" value="Methioning gamme-lyase, C-terminal domain"/>
    <property type="match status" value="1"/>
</dbReference>
<comment type="caution">
    <text evidence="1">The sequence shown here is derived from an EMBL/GenBank/DDBJ whole genome shotgun (WGS) entry which is preliminary data.</text>
</comment>
<dbReference type="PANTHER" id="PTHR46658">
    <property type="entry name" value="CYS OR MET METABOLISM PYRIDOXAL-PHOSPHATE-DEPENDENT ENZYME"/>
    <property type="match status" value="1"/>
</dbReference>